<evidence type="ECO:0000256" key="1">
    <source>
        <dbReference type="SAM" id="Coils"/>
    </source>
</evidence>
<reference evidence="2" key="1">
    <citation type="submission" date="2020-08" db="EMBL/GenBank/DDBJ databases">
        <title>Genome public.</title>
        <authorList>
            <person name="Liu C."/>
            <person name="Sun Q."/>
        </authorList>
    </citation>
    <scope>NUCLEOTIDE SEQUENCE</scope>
    <source>
        <strain evidence="2">H8</strain>
    </source>
</reference>
<feature type="coiled-coil region" evidence="1">
    <location>
        <begin position="41"/>
        <end position="75"/>
    </location>
</feature>
<gene>
    <name evidence="2" type="ORF">H8698_12500</name>
</gene>
<dbReference type="Pfam" id="PF04977">
    <property type="entry name" value="DivIC"/>
    <property type="match status" value="1"/>
</dbReference>
<dbReference type="AlphaFoldDB" id="A0A926DR55"/>
<organism evidence="2 3">
    <name type="scientific">Congzhengia minquanensis</name>
    <dbReference type="NCBI Taxonomy" id="2763657"/>
    <lineage>
        <taxon>Bacteria</taxon>
        <taxon>Bacillati</taxon>
        <taxon>Bacillota</taxon>
        <taxon>Clostridia</taxon>
        <taxon>Eubacteriales</taxon>
        <taxon>Oscillospiraceae</taxon>
        <taxon>Congzhengia</taxon>
    </lineage>
</organism>
<comment type="caution">
    <text evidence="2">The sequence shown here is derived from an EMBL/GenBank/DDBJ whole genome shotgun (WGS) entry which is preliminary data.</text>
</comment>
<proteinExistence type="predicted"/>
<name>A0A926DR55_9FIRM</name>
<sequence>MGSSLKTSGKKINFKIFFKRILVCLLFVYLLCLLISQQFKFAKLKEENAAVDAKIEAAQKEQKNLNSELESIDQEDYLRRVIREKLGFTKPNEKVFVDASK</sequence>
<evidence type="ECO:0000313" key="2">
    <source>
        <dbReference type="EMBL" id="MBC8541800.1"/>
    </source>
</evidence>
<protein>
    <submittedName>
        <fullName evidence="2">Septum formation initiator family protein</fullName>
    </submittedName>
</protein>
<keyword evidence="3" id="KW-1185">Reference proteome</keyword>
<accession>A0A926DR55</accession>
<keyword evidence="1" id="KW-0175">Coiled coil</keyword>
<dbReference type="Proteomes" id="UP000611762">
    <property type="component" value="Unassembled WGS sequence"/>
</dbReference>
<dbReference type="EMBL" id="JACRSU010000006">
    <property type="protein sequence ID" value="MBC8541800.1"/>
    <property type="molecule type" value="Genomic_DNA"/>
</dbReference>
<dbReference type="InterPro" id="IPR007060">
    <property type="entry name" value="FtsL/DivIC"/>
</dbReference>
<dbReference type="RefSeq" id="WP_249313791.1">
    <property type="nucleotide sequence ID" value="NZ_JACRSU010000006.1"/>
</dbReference>
<evidence type="ECO:0000313" key="3">
    <source>
        <dbReference type="Proteomes" id="UP000611762"/>
    </source>
</evidence>